<reference evidence="1 2" key="1">
    <citation type="submission" date="2019-07" db="EMBL/GenBank/DDBJ databases">
        <title>Litoreibacter alkalisoli sp. nov., isolated from saline-alkaline soil.</title>
        <authorList>
            <person name="Wang S."/>
            <person name="Xu L."/>
            <person name="Xing Y.-T."/>
            <person name="Sun J.-Q."/>
        </authorList>
    </citation>
    <scope>NUCLEOTIDE SEQUENCE [LARGE SCALE GENOMIC DNA]</scope>
    <source>
        <strain evidence="1 2">LN3S51</strain>
    </source>
</reference>
<dbReference type="Proteomes" id="UP000318483">
    <property type="component" value="Chromosome"/>
</dbReference>
<dbReference type="AlphaFoldDB" id="A0A5B8J5W1"/>
<sequence>MIREFLIVASLATPVFADPPRIVDAVADASGTVSVTLRHGDTGWDHYADGWRVETENGDVIGTRELLHAHENEQPFTRSLNLPGLPDEPIFIRAKCNVTGWAETRSPLTRR</sequence>
<dbReference type="OrthoDB" id="573055at2"/>
<protein>
    <submittedName>
        <fullName evidence="1">Uncharacterized protein</fullName>
    </submittedName>
</protein>
<evidence type="ECO:0000313" key="2">
    <source>
        <dbReference type="Proteomes" id="UP000318483"/>
    </source>
</evidence>
<organism evidence="1 2">
    <name type="scientific">Qingshengfaniella alkalisoli</name>
    <dbReference type="NCBI Taxonomy" id="2599296"/>
    <lineage>
        <taxon>Bacteria</taxon>
        <taxon>Pseudomonadati</taxon>
        <taxon>Pseudomonadota</taxon>
        <taxon>Alphaproteobacteria</taxon>
        <taxon>Rhodobacterales</taxon>
        <taxon>Paracoccaceae</taxon>
        <taxon>Qingshengfaniella</taxon>
    </lineage>
</organism>
<name>A0A5B8J5W1_9RHOB</name>
<keyword evidence="2" id="KW-1185">Reference proteome</keyword>
<dbReference type="KEGG" id="lit:FPZ52_08870"/>
<evidence type="ECO:0000313" key="1">
    <source>
        <dbReference type="EMBL" id="QDY69720.1"/>
    </source>
</evidence>
<accession>A0A5B8J5W1</accession>
<dbReference type="EMBL" id="CP042261">
    <property type="protein sequence ID" value="QDY69720.1"/>
    <property type="molecule type" value="Genomic_DNA"/>
</dbReference>
<proteinExistence type="predicted"/>
<dbReference type="RefSeq" id="WP_146365097.1">
    <property type="nucleotide sequence ID" value="NZ_CP042261.1"/>
</dbReference>
<gene>
    <name evidence="1" type="ORF">FPZ52_08870</name>
</gene>